<keyword evidence="5 8" id="KW-1133">Transmembrane helix</keyword>
<dbReference type="GO" id="GO:0005886">
    <property type="term" value="C:plasma membrane"/>
    <property type="evidence" value="ECO:0007669"/>
    <property type="project" value="UniProtKB-SubCell"/>
</dbReference>
<keyword evidence="7" id="KW-0813">Transport</keyword>
<feature type="transmembrane region" description="Helical" evidence="8">
    <location>
        <begin position="324"/>
        <end position="344"/>
    </location>
</feature>
<feature type="transmembrane region" description="Helical" evidence="8">
    <location>
        <begin position="134"/>
        <end position="161"/>
    </location>
</feature>
<dbReference type="EMBL" id="NWTK01000007">
    <property type="protein sequence ID" value="PKR53842.1"/>
    <property type="molecule type" value="Genomic_DNA"/>
</dbReference>
<dbReference type="Proteomes" id="UP000233597">
    <property type="component" value="Unassembled WGS sequence"/>
</dbReference>
<accession>A0A2N3KTH1</accession>
<feature type="transmembrane region" description="Helical" evidence="8">
    <location>
        <begin position="213"/>
        <end position="233"/>
    </location>
</feature>
<feature type="domain" description="TRAP C4-dicarboxylate transport system permease DctM subunit" evidence="9">
    <location>
        <begin position="7"/>
        <end position="467"/>
    </location>
</feature>
<keyword evidence="12" id="KW-1185">Reference proteome</keyword>
<dbReference type="EMBL" id="CP024200">
    <property type="protein sequence ID" value="AUG55761.1"/>
    <property type="molecule type" value="Genomic_DNA"/>
</dbReference>
<keyword evidence="4 8" id="KW-0812">Transmembrane</keyword>
<feature type="transmembrane region" description="Helical" evidence="8">
    <location>
        <begin position="239"/>
        <end position="257"/>
    </location>
</feature>
<evidence type="ECO:0000256" key="2">
    <source>
        <dbReference type="ARBA" id="ARBA00022475"/>
    </source>
</evidence>
<dbReference type="Pfam" id="PF06808">
    <property type="entry name" value="DctM"/>
    <property type="match status" value="1"/>
</dbReference>
<feature type="transmembrane region" description="Helical" evidence="8">
    <location>
        <begin position="278"/>
        <end position="295"/>
    </location>
</feature>
<feature type="transmembrane region" description="Helical" evidence="8">
    <location>
        <begin position="407"/>
        <end position="432"/>
    </location>
</feature>
<gene>
    <name evidence="11" type="ORF">COO20_12600</name>
    <name evidence="10" type="ORF">CSC3H3_23240</name>
</gene>
<evidence type="ECO:0000259" key="9">
    <source>
        <dbReference type="Pfam" id="PF06808"/>
    </source>
</evidence>
<geneLocation type="plasmid" evidence="10">
    <name>pCSC3H3</name>
</geneLocation>
<dbReference type="PANTHER" id="PTHR33362">
    <property type="entry name" value="SIALIC ACID TRAP TRANSPORTER PERMEASE PROTEIN SIAT-RELATED"/>
    <property type="match status" value="1"/>
</dbReference>
<geneLocation type="plasmid" evidence="12">
    <name>pcsc3h3</name>
</geneLocation>
<dbReference type="RefSeq" id="WP_101267011.1">
    <property type="nucleotide sequence ID" value="NZ_CP024200.1"/>
</dbReference>
<dbReference type="PANTHER" id="PTHR33362:SF5">
    <property type="entry name" value="C4-DICARBOXYLATE TRAP TRANSPORTER LARGE PERMEASE PROTEIN DCTM"/>
    <property type="match status" value="1"/>
</dbReference>
<evidence type="ECO:0000313" key="10">
    <source>
        <dbReference type="EMBL" id="AUG55761.1"/>
    </source>
</evidence>
<evidence type="ECO:0000256" key="4">
    <source>
        <dbReference type="ARBA" id="ARBA00022692"/>
    </source>
</evidence>
<feature type="transmembrane region" description="Helical" evidence="8">
    <location>
        <begin position="444"/>
        <end position="465"/>
    </location>
</feature>
<feature type="transmembrane region" description="Helical" evidence="8">
    <location>
        <begin position="47"/>
        <end position="65"/>
    </location>
</feature>
<evidence type="ECO:0000313" key="13">
    <source>
        <dbReference type="Proteomes" id="UP000233597"/>
    </source>
</evidence>
<evidence type="ECO:0000256" key="8">
    <source>
        <dbReference type="SAM" id="Phobius"/>
    </source>
</evidence>
<keyword evidence="3 7" id="KW-0997">Cell inner membrane</keyword>
<sequence>MTIVLTLIALFAVLLIRVPVAFALGGLGLAMLVLGGFSPLMAPQAILSTLDGFILLAVPLFLLMSNVLLQAGVGKDLFAAVSAWVGHWPGGLAVATILSCGVFAAISGSSVATAATIGTVAIPEMINRGYNKRFVYGLLAAGGTLGILIPPSIPLIIYGFVTEESVISLFLAGIGPGIALLVLFIVFSMIYARLGGQVPEPKKNWNERWAATFKAFPAILLAVLIIAGIYGGAFTPTEAAAIGFAAALAITIPVLRLPASMILADAVYYMVFKGQGPIIGYFLLPIIVFGLFRGFDRLVTRMNIRVVMPALGWDGIKKAAFESMATTVSVILIIAGAKVFGKAITLYRIPQDISVLISHNVDTQLGFVLVVSVVLLLMGLVFEALSMVLIMTPVLLPAAMALGIDPIWFGVYMVIMVECALITPPVGMNLYVIQSVARTPLGEVSKGVFPFILLMFLTAVILYVWPDLALYIPFKL</sequence>
<evidence type="ECO:0000256" key="6">
    <source>
        <dbReference type="ARBA" id="ARBA00023136"/>
    </source>
</evidence>
<proteinExistence type="predicted"/>
<dbReference type="PIRSF" id="PIRSF006066">
    <property type="entry name" value="HI0050"/>
    <property type="match status" value="1"/>
</dbReference>
<evidence type="ECO:0000256" key="1">
    <source>
        <dbReference type="ARBA" id="ARBA00004429"/>
    </source>
</evidence>
<dbReference type="InterPro" id="IPR004681">
    <property type="entry name" value="TRAP_DctM"/>
</dbReference>
<comment type="subcellular location">
    <subcellularLocation>
        <location evidence="1 7">Cell inner membrane</location>
        <topology evidence="1 7">Multi-pass membrane protein</topology>
    </subcellularLocation>
</comment>
<evidence type="ECO:0000313" key="11">
    <source>
        <dbReference type="EMBL" id="PKR53842.1"/>
    </source>
</evidence>
<organism evidence="11 13">
    <name type="scientific">Thalassospira marina</name>
    <dbReference type="NCBI Taxonomy" id="2048283"/>
    <lineage>
        <taxon>Bacteria</taxon>
        <taxon>Pseudomonadati</taxon>
        <taxon>Pseudomonadota</taxon>
        <taxon>Alphaproteobacteria</taxon>
        <taxon>Rhodospirillales</taxon>
        <taxon>Thalassospiraceae</taxon>
        <taxon>Thalassospira</taxon>
    </lineage>
</organism>
<keyword evidence="2" id="KW-1003">Cell membrane</keyword>
<evidence type="ECO:0000256" key="3">
    <source>
        <dbReference type="ARBA" id="ARBA00022519"/>
    </source>
</evidence>
<keyword evidence="6 8" id="KW-0472">Membrane</keyword>
<name>A0A2N3KTH1_9PROT</name>
<dbReference type="KEGG" id="thac:CSC3H3_23240"/>
<feature type="transmembrane region" description="Helical" evidence="8">
    <location>
        <begin position="103"/>
        <end position="122"/>
    </location>
</feature>
<feature type="transmembrane region" description="Helical" evidence="8">
    <location>
        <begin position="167"/>
        <end position="192"/>
    </location>
</feature>
<reference evidence="10 12" key="2">
    <citation type="submission" date="2017-10" db="EMBL/GenBank/DDBJ databases">
        <title>Biodiversity and function of Thalassospira species in the particle-attached aromatic-hydrocarbon-degrading consortia from the surface seawater of the China South Sea.</title>
        <authorList>
            <person name="Dong C."/>
            <person name="Liu R."/>
            <person name="Shao Z."/>
        </authorList>
    </citation>
    <scope>NUCLEOTIDE SEQUENCE [LARGE SCALE GENOMIC DNA]</scope>
    <source>
        <strain evidence="10 12">CSC3H3</strain>
        <plasmid evidence="10">pCSC3H3</plasmid>
        <plasmid evidence="12">pcsc3h3</plasmid>
    </source>
</reference>
<reference evidence="11 13" key="1">
    <citation type="submission" date="2017-09" db="EMBL/GenBank/DDBJ databases">
        <title>Biodiversity and function of Thalassospira species in the particle-attached aromatic-hydrocarbon-degrading consortia from the surface seawater of the South China Sea.</title>
        <authorList>
            <person name="Dong C."/>
            <person name="Liu R."/>
            <person name="Shao Z."/>
        </authorList>
    </citation>
    <scope>NUCLEOTIDE SEQUENCE [LARGE SCALE GENOMIC DNA]</scope>
    <source>
        <strain evidence="11 13">CSC1P2</strain>
    </source>
</reference>
<dbReference type="AlphaFoldDB" id="A0A2N3KTH1"/>
<dbReference type="InterPro" id="IPR010656">
    <property type="entry name" value="DctM"/>
</dbReference>
<comment type="function">
    <text evidence="7">Part of the tripartite ATP-independent periplasmic (TRAP) transport system.</text>
</comment>
<evidence type="ECO:0000256" key="5">
    <source>
        <dbReference type="ARBA" id="ARBA00022989"/>
    </source>
</evidence>
<keyword evidence="10" id="KW-0614">Plasmid</keyword>
<dbReference type="OrthoDB" id="9790209at2"/>
<dbReference type="Proteomes" id="UP000233458">
    <property type="component" value="Plasmid pCSC3H3"/>
</dbReference>
<dbReference type="GO" id="GO:0022857">
    <property type="term" value="F:transmembrane transporter activity"/>
    <property type="evidence" value="ECO:0007669"/>
    <property type="project" value="UniProtKB-UniRule"/>
</dbReference>
<evidence type="ECO:0000256" key="7">
    <source>
        <dbReference type="RuleBase" id="RU369079"/>
    </source>
</evidence>
<evidence type="ECO:0000313" key="12">
    <source>
        <dbReference type="Proteomes" id="UP000233458"/>
    </source>
</evidence>
<protein>
    <submittedName>
        <fullName evidence="11">C4-dicarboxylate ABC transporter permease</fullName>
    </submittedName>
</protein>
<feature type="transmembrane region" description="Helical" evidence="8">
    <location>
        <begin position="365"/>
        <end position="395"/>
    </location>
</feature>